<feature type="compositionally biased region" description="Basic and acidic residues" evidence="1">
    <location>
        <begin position="92"/>
        <end position="107"/>
    </location>
</feature>
<feature type="compositionally biased region" description="Basic and acidic residues" evidence="1">
    <location>
        <begin position="116"/>
        <end position="128"/>
    </location>
</feature>
<name>A0A6J4QBC7_9ACTN</name>
<reference evidence="2" key="1">
    <citation type="submission" date="2020-02" db="EMBL/GenBank/DDBJ databases">
        <authorList>
            <person name="Meier V. D."/>
        </authorList>
    </citation>
    <scope>NUCLEOTIDE SEQUENCE</scope>
    <source>
        <strain evidence="2">AVDCRST_MAG78</strain>
    </source>
</reference>
<dbReference type="AlphaFoldDB" id="A0A6J4QBC7"/>
<evidence type="ECO:0000256" key="1">
    <source>
        <dbReference type="SAM" id="MobiDB-lite"/>
    </source>
</evidence>
<proteinExistence type="predicted"/>
<feature type="compositionally biased region" description="Basic and acidic residues" evidence="1">
    <location>
        <begin position="63"/>
        <end position="84"/>
    </location>
</feature>
<feature type="region of interest" description="Disordered" evidence="1">
    <location>
        <begin position="29"/>
        <end position="155"/>
    </location>
</feature>
<feature type="non-terminal residue" evidence="2">
    <location>
        <position position="1"/>
    </location>
</feature>
<evidence type="ECO:0000313" key="2">
    <source>
        <dbReference type="EMBL" id="CAA9440027.1"/>
    </source>
</evidence>
<feature type="non-terminal residue" evidence="2">
    <location>
        <position position="155"/>
    </location>
</feature>
<gene>
    <name evidence="2" type="ORF">AVDCRST_MAG78-2336</name>
</gene>
<accession>A0A6J4QBC7</accession>
<sequence length="155" mass="17509">GPARTRERRGAGAGRGCLRLLVQLRELPQLHAEHRRGSHDRGGHEPLEGQGTPGQERRVRRQDHREGPEPRDRVEHGRRRRDDLGGGSLRGDTARSHTRGSDDELLRPARRQGRGGRGERPLEPRADDEGGSPELRQDRRARRARRHGEPGTQQV</sequence>
<dbReference type="EMBL" id="CADCVB010000155">
    <property type="protein sequence ID" value="CAA9440027.1"/>
    <property type="molecule type" value="Genomic_DNA"/>
</dbReference>
<organism evidence="2">
    <name type="scientific">uncultured Rubrobacteraceae bacterium</name>
    <dbReference type="NCBI Taxonomy" id="349277"/>
    <lineage>
        <taxon>Bacteria</taxon>
        <taxon>Bacillati</taxon>
        <taxon>Actinomycetota</taxon>
        <taxon>Rubrobacteria</taxon>
        <taxon>Rubrobacterales</taxon>
        <taxon>Rubrobacteraceae</taxon>
        <taxon>environmental samples</taxon>
    </lineage>
</organism>
<protein>
    <submittedName>
        <fullName evidence="2">Uncharacterized protein</fullName>
    </submittedName>
</protein>